<keyword evidence="2" id="KW-1185">Reference proteome</keyword>
<evidence type="ECO:0000313" key="2">
    <source>
        <dbReference type="Proteomes" id="UP000000331"/>
    </source>
</evidence>
<name>D9J0X6_9CAUD</name>
<evidence type="ECO:0000313" key="1">
    <source>
        <dbReference type="EMBL" id="ADJ53213.1"/>
    </source>
</evidence>
<dbReference type="KEGG" id="vg:10359209"/>
<protein>
    <submittedName>
        <fullName evidence="1">Gp178</fullName>
    </submittedName>
</protein>
<accession>D9J0X6</accession>
<dbReference type="EMBL" id="HM242243">
    <property type="protein sequence ID" value="ADJ53213.1"/>
    <property type="molecule type" value="Genomic_DNA"/>
</dbReference>
<dbReference type="Proteomes" id="UP000000331">
    <property type="component" value="Segment"/>
</dbReference>
<organism evidence="1 2">
    <name type="scientific">Brochothrix phage A9</name>
    <dbReference type="NCBI Taxonomy" id="857312"/>
    <lineage>
        <taxon>Viruses</taxon>
        <taxon>Duplodnaviria</taxon>
        <taxon>Heunggongvirae</taxon>
        <taxon>Uroviricota</taxon>
        <taxon>Caudoviricetes</taxon>
        <taxon>Herelleviridae</taxon>
        <taxon>Klumppvirus</taxon>
        <taxon>Klumppvirus A9</taxon>
    </lineage>
</organism>
<proteinExistence type="predicted"/>
<reference evidence="1 2" key="1">
    <citation type="journal article" date="2010" name="J. Bacteriol.">
        <title>Brochothrix thermosphacta bacteriophages feature heterogeneous and highly mosaic genomes and utilize unique prophage insertion sites.</title>
        <authorList>
            <person name="Kilcher S."/>
            <person name="Loessner M.J."/>
            <person name="Klumpp J."/>
        </authorList>
    </citation>
    <scope>NUCLEOTIDE SEQUENCE [LARGE SCALE GENOMIC DNA]</scope>
</reference>
<dbReference type="RefSeq" id="YP_004301512.1">
    <property type="nucleotide sequence ID" value="NC_015253.1"/>
</dbReference>
<dbReference type="GeneID" id="10359209"/>
<sequence>MSIEFIIIFVVGFILFRSSLKKKQVPQGFGGQTDTIHTVDYEVTTFSYTTDAQKNKFFNAIERRGILIHCFGFDSPSGETTMVVFYSPSDEVEEEDAPEEGAPEDD</sequence>